<dbReference type="InterPro" id="IPR011990">
    <property type="entry name" value="TPR-like_helical_dom_sf"/>
</dbReference>
<sequence length="321" mass="35683">MDLEKCIQLDQYPDQYSFKQTLSTITVFFPAISQSSVEVNIDLSDSSICAGIKGSNPSVCGIMYSRSYRHDESYSDGIYKITFSKENNEIWPIFIINPSTLHGIDPKSQFLLGFYKISTLSEESAFSYFKEASDRGFIPAQICVADILMSDTNPYDVPKDVDSAIQILESIPIERRTSRVAIHLSDALLEQNKPGEARHALEVSAEKFPEVKLSLIKMISPITNKNAIETDAVSAVNYLESLVSRGNAEAMKLLSMHLAKGKGIAKNKERAIELEKEAHSIDPKIPIELTDHTVATNLFISGMASAALVGLFMLAYRRNMR</sequence>
<proteinExistence type="predicted"/>
<feature type="transmembrane region" description="Helical" evidence="1">
    <location>
        <begin position="298"/>
        <end position="316"/>
    </location>
</feature>
<name>A0ABR2IBB7_9EUKA</name>
<dbReference type="EMBL" id="JAPFFF010000018">
    <property type="protein sequence ID" value="KAK8860313.1"/>
    <property type="molecule type" value="Genomic_DNA"/>
</dbReference>
<keyword evidence="1" id="KW-0812">Transmembrane</keyword>
<evidence type="ECO:0000313" key="2">
    <source>
        <dbReference type="EMBL" id="KAK8860313.1"/>
    </source>
</evidence>
<dbReference type="SUPFAM" id="SSF49764">
    <property type="entry name" value="HSP20-like chaperones"/>
    <property type="match status" value="1"/>
</dbReference>
<dbReference type="Proteomes" id="UP001470230">
    <property type="component" value="Unassembled WGS sequence"/>
</dbReference>
<dbReference type="InterPro" id="IPR008978">
    <property type="entry name" value="HSP20-like_chaperone"/>
</dbReference>
<dbReference type="Gene3D" id="2.60.40.790">
    <property type="match status" value="1"/>
</dbReference>
<dbReference type="SUPFAM" id="SSF81901">
    <property type="entry name" value="HCP-like"/>
    <property type="match status" value="1"/>
</dbReference>
<keyword evidence="1" id="KW-0472">Membrane</keyword>
<accession>A0ABR2IBB7</accession>
<evidence type="ECO:0000256" key="1">
    <source>
        <dbReference type="SAM" id="Phobius"/>
    </source>
</evidence>
<organism evidence="2 3">
    <name type="scientific">Tritrichomonas musculus</name>
    <dbReference type="NCBI Taxonomy" id="1915356"/>
    <lineage>
        <taxon>Eukaryota</taxon>
        <taxon>Metamonada</taxon>
        <taxon>Parabasalia</taxon>
        <taxon>Tritrichomonadida</taxon>
        <taxon>Tritrichomonadidae</taxon>
        <taxon>Tritrichomonas</taxon>
    </lineage>
</organism>
<evidence type="ECO:0000313" key="3">
    <source>
        <dbReference type="Proteomes" id="UP001470230"/>
    </source>
</evidence>
<reference evidence="2 3" key="1">
    <citation type="submission" date="2024-04" db="EMBL/GenBank/DDBJ databases">
        <title>Tritrichomonas musculus Genome.</title>
        <authorList>
            <person name="Alves-Ferreira E."/>
            <person name="Grigg M."/>
            <person name="Lorenzi H."/>
            <person name="Galac M."/>
        </authorList>
    </citation>
    <scope>NUCLEOTIDE SEQUENCE [LARGE SCALE GENOMIC DNA]</scope>
    <source>
        <strain evidence="2 3">EAF2021</strain>
    </source>
</reference>
<keyword evidence="3" id="KW-1185">Reference proteome</keyword>
<comment type="caution">
    <text evidence="2">The sequence shown here is derived from an EMBL/GenBank/DDBJ whole genome shotgun (WGS) entry which is preliminary data.</text>
</comment>
<dbReference type="Gene3D" id="1.25.40.10">
    <property type="entry name" value="Tetratricopeptide repeat domain"/>
    <property type="match status" value="1"/>
</dbReference>
<keyword evidence="1" id="KW-1133">Transmembrane helix</keyword>
<gene>
    <name evidence="2" type="ORF">M9Y10_011977</name>
</gene>
<protein>
    <submittedName>
        <fullName evidence="2">Uncharacterized protein</fullName>
    </submittedName>
</protein>